<dbReference type="InterPro" id="IPR001594">
    <property type="entry name" value="Palmitoyltrfase_DHHC"/>
</dbReference>
<keyword evidence="2 7" id="KW-0808">Transferase</keyword>
<gene>
    <name evidence="9" type="ORF">SteCoe_6457</name>
</gene>
<evidence type="ECO:0000256" key="5">
    <source>
        <dbReference type="ARBA" id="ARBA00023136"/>
    </source>
</evidence>
<keyword evidence="10" id="KW-1185">Reference proteome</keyword>
<comment type="similarity">
    <text evidence="7">Belongs to the DHHC palmitoyltransferase family.</text>
</comment>
<protein>
    <recommendedName>
        <fullName evidence="7">Palmitoyltransferase</fullName>
        <ecNumber evidence="7">2.3.1.225</ecNumber>
    </recommendedName>
</protein>
<comment type="caution">
    <text evidence="9">The sequence shown here is derived from an EMBL/GenBank/DDBJ whole genome shotgun (WGS) entry which is preliminary data.</text>
</comment>
<dbReference type="GO" id="GO:0005783">
    <property type="term" value="C:endoplasmic reticulum"/>
    <property type="evidence" value="ECO:0007669"/>
    <property type="project" value="TreeGrafter"/>
</dbReference>
<dbReference type="PROSITE" id="PS50216">
    <property type="entry name" value="DHHC"/>
    <property type="match status" value="1"/>
</dbReference>
<dbReference type="GO" id="GO:0019706">
    <property type="term" value="F:protein-cysteine S-palmitoyltransferase activity"/>
    <property type="evidence" value="ECO:0007669"/>
    <property type="project" value="UniProtKB-EC"/>
</dbReference>
<dbReference type="PANTHER" id="PTHR22883">
    <property type="entry name" value="ZINC FINGER DHHC DOMAIN CONTAINING PROTEIN"/>
    <property type="match status" value="1"/>
</dbReference>
<dbReference type="PANTHER" id="PTHR22883:SF405">
    <property type="entry name" value="PALMITOYLTRANSFERASE"/>
    <property type="match status" value="1"/>
</dbReference>
<dbReference type="InterPro" id="IPR039859">
    <property type="entry name" value="PFA4/ZDH16/20/ERF2-like"/>
</dbReference>
<evidence type="ECO:0000256" key="1">
    <source>
        <dbReference type="ARBA" id="ARBA00004141"/>
    </source>
</evidence>
<comment type="subcellular location">
    <subcellularLocation>
        <location evidence="1">Membrane</location>
        <topology evidence="1">Multi-pass membrane protein</topology>
    </subcellularLocation>
</comment>
<evidence type="ECO:0000256" key="6">
    <source>
        <dbReference type="ARBA" id="ARBA00023315"/>
    </source>
</evidence>
<reference evidence="9 10" key="1">
    <citation type="submission" date="2016-11" db="EMBL/GenBank/DDBJ databases">
        <title>The macronuclear genome of Stentor coeruleus: a giant cell with tiny introns.</title>
        <authorList>
            <person name="Slabodnick M."/>
            <person name="Ruby J.G."/>
            <person name="Reiff S.B."/>
            <person name="Swart E.C."/>
            <person name="Gosai S."/>
            <person name="Prabakaran S."/>
            <person name="Witkowska E."/>
            <person name="Larue G.E."/>
            <person name="Fisher S."/>
            <person name="Freeman R.M."/>
            <person name="Gunawardena J."/>
            <person name="Chu W."/>
            <person name="Stover N.A."/>
            <person name="Gregory B.D."/>
            <person name="Nowacki M."/>
            <person name="Derisi J."/>
            <person name="Roy S.W."/>
            <person name="Marshall W.F."/>
            <person name="Sood P."/>
        </authorList>
    </citation>
    <scope>NUCLEOTIDE SEQUENCE [LARGE SCALE GENOMIC DNA]</scope>
    <source>
        <strain evidence="9">WM001</strain>
    </source>
</reference>
<evidence type="ECO:0000313" key="9">
    <source>
        <dbReference type="EMBL" id="OMJ91094.1"/>
    </source>
</evidence>
<dbReference type="OrthoDB" id="331948at2759"/>
<dbReference type="EMBL" id="MPUH01000089">
    <property type="protein sequence ID" value="OMJ91094.1"/>
    <property type="molecule type" value="Genomic_DNA"/>
</dbReference>
<dbReference type="GO" id="GO:0016020">
    <property type="term" value="C:membrane"/>
    <property type="evidence" value="ECO:0007669"/>
    <property type="project" value="UniProtKB-SubCell"/>
</dbReference>
<evidence type="ECO:0000256" key="2">
    <source>
        <dbReference type="ARBA" id="ARBA00022679"/>
    </source>
</evidence>
<evidence type="ECO:0000259" key="8">
    <source>
        <dbReference type="Pfam" id="PF01529"/>
    </source>
</evidence>
<keyword evidence="4 7" id="KW-1133">Transmembrane helix</keyword>
<evidence type="ECO:0000256" key="4">
    <source>
        <dbReference type="ARBA" id="ARBA00022989"/>
    </source>
</evidence>
<comment type="catalytic activity">
    <reaction evidence="7">
        <text>L-cysteinyl-[protein] + hexadecanoyl-CoA = S-hexadecanoyl-L-cysteinyl-[protein] + CoA</text>
        <dbReference type="Rhea" id="RHEA:36683"/>
        <dbReference type="Rhea" id="RHEA-COMP:10131"/>
        <dbReference type="Rhea" id="RHEA-COMP:11032"/>
        <dbReference type="ChEBI" id="CHEBI:29950"/>
        <dbReference type="ChEBI" id="CHEBI:57287"/>
        <dbReference type="ChEBI" id="CHEBI:57379"/>
        <dbReference type="ChEBI" id="CHEBI:74151"/>
        <dbReference type="EC" id="2.3.1.225"/>
    </reaction>
</comment>
<dbReference type="Proteomes" id="UP000187209">
    <property type="component" value="Unassembled WGS sequence"/>
</dbReference>
<dbReference type="EC" id="2.3.1.225" evidence="7"/>
<keyword evidence="6 7" id="KW-0012">Acyltransferase</keyword>
<feature type="transmembrane region" description="Helical" evidence="7">
    <location>
        <begin position="55"/>
        <end position="80"/>
    </location>
</feature>
<accession>A0A1R2CQ15</accession>
<dbReference type="Pfam" id="PF01529">
    <property type="entry name" value="DHHC"/>
    <property type="match status" value="1"/>
</dbReference>
<dbReference type="GO" id="GO:0005794">
    <property type="term" value="C:Golgi apparatus"/>
    <property type="evidence" value="ECO:0007669"/>
    <property type="project" value="TreeGrafter"/>
</dbReference>
<feature type="domain" description="Palmitoyltransferase DHHC" evidence="8">
    <location>
        <begin position="1"/>
        <end position="98"/>
    </location>
</feature>
<name>A0A1R2CQ15_9CILI</name>
<dbReference type="GO" id="GO:0006612">
    <property type="term" value="P:protein targeting to membrane"/>
    <property type="evidence" value="ECO:0007669"/>
    <property type="project" value="TreeGrafter"/>
</dbReference>
<evidence type="ECO:0000256" key="3">
    <source>
        <dbReference type="ARBA" id="ARBA00022692"/>
    </source>
</evidence>
<keyword evidence="3 7" id="KW-0812">Transmembrane</keyword>
<evidence type="ECO:0000313" key="10">
    <source>
        <dbReference type="Proteomes" id="UP000187209"/>
    </source>
</evidence>
<organism evidence="9 10">
    <name type="scientific">Stentor coeruleus</name>
    <dbReference type="NCBI Taxonomy" id="5963"/>
    <lineage>
        <taxon>Eukaryota</taxon>
        <taxon>Sar</taxon>
        <taxon>Alveolata</taxon>
        <taxon>Ciliophora</taxon>
        <taxon>Postciliodesmatophora</taxon>
        <taxon>Heterotrichea</taxon>
        <taxon>Heterotrichida</taxon>
        <taxon>Stentoridae</taxon>
        <taxon>Stentor</taxon>
    </lineage>
</organism>
<sequence length="151" mass="17262">MDHHCVWVNNCIGALNQKFFLLFLFYTALSSAITLIILIHNLFLIYGVMIKAFDFIGIALVGLVVCESLLFGLFTGDFLVEQLESIKDNQTCVESYQQKRGLPKPFEVNFRYVFGSDCRLWLLPIGSDACVDWEEEVILEKNVVNGRMKDL</sequence>
<evidence type="ECO:0000256" key="7">
    <source>
        <dbReference type="RuleBase" id="RU079119"/>
    </source>
</evidence>
<keyword evidence="5 7" id="KW-0472">Membrane</keyword>
<dbReference type="AlphaFoldDB" id="A0A1R2CQ15"/>
<comment type="domain">
    <text evidence="7">The DHHC domain is required for palmitoyltransferase activity.</text>
</comment>
<feature type="transmembrane region" description="Helical" evidence="7">
    <location>
        <begin position="20"/>
        <end position="49"/>
    </location>
</feature>
<proteinExistence type="inferred from homology"/>